<sequence>MEYENNHMDPNNEIQFQDCKPQNINDIINLGVDDTCSNSDTEKLEYKTMAETNDNTPGKRNSNNFDEIWSCKRTKSGQQKSRILADIIEEFSVRRNQIRKVIDRTDIIYNNEVIGLLENNFFEKREIEYDGQNKLAEYYHTDKELESNKYFLKYINLINPNRKLSSTSLNEYIEKERSSSELRGYENRAVYKYSPSILVNHHIIKNIHFNTQEWSEKDADLFWAFFSEHGKRFDLISKSFKEYYEETRDKKSIDKSNDKTTKHEKSVKECISFYYKNKRKVLPRKKKKRVGRISDREIKEIVESTWNDTEMETFEQHFKEKGCDWSLYIEVLPNKTEKELNTFYKYYKKNRMRKTESSCASPRLRRGRPKTRKKNTQMIKKTSIGVSPQKLDSANNEIKMKIEILKNWTIDERQVFAIYFPYLNRNWSAMEQYIPTKKAQDFRLYHRYYFRHLSILEQQFETTLQNIKKEKLSCPGSPKHRKEVEEYCDGSGILFSNRKHNLKHS</sequence>
<gene>
    <name evidence="3" type="ORF">TCON_0745</name>
</gene>
<evidence type="ECO:0000256" key="1">
    <source>
        <dbReference type="SAM" id="MobiDB-lite"/>
    </source>
</evidence>
<evidence type="ECO:0000313" key="3">
    <source>
        <dbReference type="EMBL" id="KAF7684064.1"/>
    </source>
</evidence>
<accession>A0ABQ7I0X7</accession>
<dbReference type="SUPFAM" id="SSF46689">
    <property type="entry name" value="Homeodomain-like"/>
    <property type="match status" value="1"/>
</dbReference>
<organism evidence="3 4">
    <name type="scientific">Astathelohania contejeani</name>
    <dbReference type="NCBI Taxonomy" id="164912"/>
    <lineage>
        <taxon>Eukaryota</taxon>
        <taxon>Fungi</taxon>
        <taxon>Fungi incertae sedis</taxon>
        <taxon>Microsporidia</taxon>
        <taxon>Astathelohaniidae</taxon>
        <taxon>Astathelohania</taxon>
    </lineage>
</organism>
<reference evidence="3 4" key="1">
    <citation type="submission" date="2019-01" db="EMBL/GenBank/DDBJ databases">
        <title>Genomes sequencing and comparative genomics of infectious freshwater microsporidia, Cucumispora dikerogammari and Thelohania contejeani.</title>
        <authorList>
            <person name="Cormier A."/>
            <person name="Giraud I."/>
            <person name="Wattier R."/>
            <person name="Teixeira M."/>
            <person name="Grandjean F."/>
            <person name="Rigaud T."/>
            <person name="Cordaux R."/>
        </authorList>
    </citation>
    <scope>NUCLEOTIDE SEQUENCE [LARGE SCALE GENOMIC DNA]</scope>
    <source>
        <strain evidence="3">T1</strain>
        <tissue evidence="3">Spores</tissue>
    </source>
</reference>
<feature type="region of interest" description="Disordered" evidence="1">
    <location>
        <begin position="357"/>
        <end position="376"/>
    </location>
</feature>
<feature type="domain" description="Myb-like" evidence="2">
    <location>
        <begin position="210"/>
        <end position="280"/>
    </location>
</feature>
<protein>
    <recommendedName>
        <fullName evidence="2">Myb-like domain-containing protein</fullName>
    </recommendedName>
</protein>
<comment type="caution">
    <text evidence="3">The sequence shown here is derived from an EMBL/GenBank/DDBJ whole genome shotgun (WGS) entry which is preliminary data.</text>
</comment>
<evidence type="ECO:0000313" key="4">
    <source>
        <dbReference type="Proteomes" id="UP001516464"/>
    </source>
</evidence>
<dbReference type="InterPro" id="IPR009057">
    <property type="entry name" value="Homeodomain-like_sf"/>
</dbReference>
<dbReference type="Proteomes" id="UP001516464">
    <property type="component" value="Unassembled WGS sequence"/>
</dbReference>
<name>A0ABQ7I0X7_9MICR</name>
<feature type="domain" description="Myb-like" evidence="2">
    <location>
        <begin position="302"/>
        <end position="350"/>
    </location>
</feature>
<feature type="compositionally biased region" description="Basic residues" evidence="1">
    <location>
        <begin position="363"/>
        <end position="375"/>
    </location>
</feature>
<proteinExistence type="predicted"/>
<dbReference type="SMART" id="SM00717">
    <property type="entry name" value="SANT"/>
    <property type="match status" value="2"/>
</dbReference>
<dbReference type="EMBL" id="SBIQ01000031">
    <property type="protein sequence ID" value="KAF7684064.1"/>
    <property type="molecule type" value="Genomic_DNA"/>
</dbReference>
<evidence type="ECO:0000259" key="2">
    <source>
        <dbReference type="SMART" id="SM00717"/>
    </source>
</evidence>
<dbReference type="Gene3D" id="1.20.58.1880">
    <property type="match status" value="1"/>
</dbReference>
<dbReference type="InterPro" id="IPR001005">
    <property type="entry name" value="SANT/Myb"/>
</dbReference>
<keyword evidence="4" id="KW-1185">Reference proteome</keyword>
<dbReference type="Gene3D" id="1.10.10.60">
    <property type="entry name" value="Homeodomain-like"/>
    <property type="match status" value="1"/>
</dbReference>